<proteinExistence type="predicted"/>
<accession>A0ABD0VCF0</accession>
<organism evidence="1 2">
    <name type="scientific">Dendrobium thyrsiflorum</name>
    <name type="common">Pinecone-like raceme dendrobium</name>
    <name type="synonym">Orchid</name>
    <dbReference type="NCBI Taxonomy" id="117978"/>
    <lineage>
        <taxon>Eukaryota</taxon>
        <taxon>Viridiplantae</taxon>
        <taxon>Streptophyta</taxon>
        <taxon>Embryophyta</taxon>
        <taxon>Tracheophyta</taxon>
        <taxon>Spermatophyta</taxon>
        <taxon>Magnoliopsida</taxon>
        <taxon>Liliopsida</taxon>
        <taxon>Asparagales</taxon>
        <taxon>Orchidaceae</taxon>
        <taxon>Epidendroideae</taxon>
        <taxon>Malaxideae</taxon>
        <taxon>Dendrobiinae</taxon>
        <taxon>Dendrobium</taxon>
    </lineage>
</organism>
<gene>
    <name evidence="1" type="ORF">M5K25_006747</name>
</gene>
<dbReference type="AlphaFoldDB" id="A0ABD0VCF0"/>
<dbReference type="Proteomes" id="UP001552299">
    <property type="component" value="Unassembled WGS sequence"/>
</dbReference>
<evidence type="ECO:0000313" key="2">
    <source>
        <dbReference type="Proteomes" id="UP001552299"/>
    </source>
</evidence>
<dbReference type="EMBL" id="JANQDX010000006">
    <property type="protein sequence ID" value="KAL0922734.1"/>
    <property type="molecule type" value="Genomic_DNA"/>
</dbReference>
<reference evidence="1 2" key="1">
    <citation type="journal article" date="2024" name="Plant Biotechnol. J.">
        <title>Dendrobium thyrsiflorum genome and its molecular insights into genes involved in important horticultural traits.</title>
        <authorList>
            <person name="Chen B."/>
            <person name="Wang J.Y."/>
            <person name="Zheng P.J."/>
            <person name="Li K.L."/>
            <person name="Liang Y.M."/>
            <person name="Chen X.F."/>
            <person name="Zhang C."/>
            <person name="Zhao X."/>
            <person name="He X."/>
            <person name="Zhang G.Q."/>
            <person name="Liu Z.J."/>
            <person name="Xu Q."/>
        </authorList>
    </citation>
    <scope>NUCLEOTIDE SEQUENCE [LARGE SCALE GENOMIC DNA]</scope>
    <source>
        <strain evidence="1">GZMU011</strain>
    </source>
</reference>
<keyword evidence="2" id="KW-1185">Reference proteome</keyword>
<protein>
    <submittedName>
        <fullName evidence="1">Uncharacterized protein</fullName>
    </submittedName>
</protein>
<comment type="caution">
    <text evidence="1">The sequence shown here is derived from an EMBL/GenBank/DDBJ whole genome shotgun (WGS) entry which is preliminary data.</text>
</comment>
<name>A0ABD0VCF0_DENTH</name>
<evidence type="ECO:0000313" key="1">
    <source>
        <dbReference type="EMBL" id="KAL0922734.1"/>
    </source>
</evidence>
<sequence length="303" mass="34495">MLEAGIVQPSISPFFNPVVLVKCFNNNFVRSTLRTRFAGEALKRGLKRNNNEKVSSIALWYQSIKLNSAFSSAFMADSTSSAINSQPISLCLHLSSSSCYSQVSMQDINSFEEISRCFSKIDNIYLKSSSVSNQSDTQKHAFHYMSEWMVGNQAASFLSFLAKMHLLDCVEPRLLQIVKIAKANRSRLQLLPQIELIKRAKGQLDLVMEFRSLLFPFELIGLLEIALHHIEKPIIVLRRTPRILYQKSTRLSQTPAHLRTQLPHLRRQIATVVIGRDLDVWGEIDDRKIHGCVWHPITTRSKA</sequence>